<feature type="compositionally biased region" description="Basic residues" evidence="1">
    <location>
        <begin position="143"/>
        <end position="161"/>
    </location>
</feature>
<proteinExistence type="predicted"/>
<dbReference type="Proteomes" id="UP001146793">
    <property type="component" value="Unassembled WGS sequence"/>
</dbReference>
<feature type="region of interest" description="Disordered" evidence="1">
    <location>
        <begin position="1"/>
        <end position="55"/>
    </location>
</feature>
<name>A0AAV8ACF5_9EUKA</name>
<reference evidence="2" key="1">
    <citation type="submission" date="2022-08" db="EMBL/GenBank/DDBJ databases">
        <title>Novel sulphate-reducing endosymbionts in the free-living metamonad Anaeramoeba.</title>
        <authorList>
            <person name="Jerlstrom-Hultqvist J."/>
            <person name="Cepicka I."/>
            <person name="Gallot-Lavallee L."/>
            <person name="Salas-Leiva D."/>
            <person name="Curtis B.A."/>
            <person name="Zahonova K."/>
            <person name="Pipaliya S."/>
            <person name="Dacks J."/>
            <person name="Roger A.J."/>
        </authorList>
    </citation>
    <scope>NUCLEOTIDE SEQUENCE</scope>
    <source>
        <strain evidence="2">Busselton2</strain>
    </source>
</reference>
<evidence type="ECO:0000313" key="2">
    <source>
        <dbReference type="EMBL" id="KAJ3450183.1"/>
    </source>
</evidence>
<organism evidence="2 3">
    <name type="scientific">Anaeramoeba flamelloides</name>
    <dbReference type="NCBI Taxonomy" id="1746091"/>
    <lineage>
        <taxon>Eukaryota</taxon>
        <taxon>Metamonada</taxon>
        <taxon>Anaeramoebidae</taxon>
        <taxon>Anaeramoeba</taxon>
    </lineage>
</organism>
<feature type="compositionally biased region" description="Basic and acidic residues" evidence="1">
    <location>
        <begin position="250"/>
        <end position="276"/>
    </location>
</feature>
<gene>
    <name evidence="2" type="ORF">M0812_06350</name>
</gene>
<dbReference type="AlphaFoldDB" id="A0AAV8ACF5"/>
<feature type="compositionally biased region" description="Polar residues" evidence="1">
    <location>
        <begin position="41"/>
        <end position="52"/>
    </location>
</feature>
<sequence length="341" mass="39829">MKNNGELQTPNRNTDRSNRIENSQKRKNRPRELIDMEDSPTKISRNNSNLTDQKGRYSVTKNKLYHINTINPTPVQRILYPSNRLSTPNRIIEHHQSNDLNQRPNITTEYFQPINPDFNDLVLVQEQRFTKDTNKENSNLRTSRGRGRSNGRGRGRGRGRSRGMGNSNSKGRSNRGESSGSGRRNGNDRSRTNERERSNESNSRDRDRTSDSERINERERGRKSRESDRGRSNERERSNESSGNNRGSSRNRERTNDRRNSRDRGNDRGSDRRNSRDSCNSSNSRGRKNSKRCGHRRNNYRGKVHGRERRDHFFQVTVKIHRILKDPQSQHTKDKHPNATD</sequence>
<evidence type="ECO:0000313" key="3">
    <source>
        <dbReference type="Proteomes" id="UP001146793"/>
    </source>
</evidence>
<feature type="compositionally biased region" description="Basic and acidic residues" evidence="1">
    <location>
        <begin position="185"/>
        <end position="239"/>
    </location>
</feature>
<feature type="region of interest" description="Disordered" evidence="1">
    <location>
        <begin position="129"/>
        <end position="310"/>
    </location>
</feature>
<accession>A0AAV8ACF5</accession>
<feature type="compositionally biased region" description="Low complexity" evidence="1">
    <location>
        <begin position="163"/>
        <end position="184"/>
    </location>
</feature>
<feature type="compositionally biased region" description="Basic residues" evidence="1">
    <location>
        <begin position="285"/>
        <end position="307"/>
    </location>
</feature>
<comment type="caution">
    <text evidence="2">The sequence shown here is derived from an EMBL/GenBank/DDBJ whole genome shotgun (WGS) entry which is preliminary data.</text>
</comment>
<feature type="compositionally biased region" description="Polar residues" evidence="1">
    <location>
        <begin position="1"/>
        <end position="12"/>
    </location>
</feature>
<feature type="compositionally biased region" description="Basic and acidic residues" evidence="1">
    <location>
        <begin position="13"/>
        <end position="34"/>
    </location>
</feature>
<dbReference type="EMBL" id="JANTQA010000012">
    <property type="protein sequence ID" value="KAJ3450183.1"/>
    <property type="molecule type" value="Genomic_DNA"/>
</dbReference>
<protein>
    <submittedName>
        <fullName evidence="2">Uncharacterized protein</fullName>
    </submittedName>
</protein>
<evidence type="ECO:0000256" key="1">
    <source>
        <dbReference type="SAM" id="MobiDB-lite"/>
    </source>
</evidence>